<keyword evidence="1 2" id="KW-0694">RNA-binding</keyword>
<name>A0AAQ3KZY1_9LILI</name>
<dbReference type="SUPFAM" id="SSF54928">
    <property type="entry name" value="RNA-binding domain, RBD"/>
    <property type="match status" value="2"/>
</dbReference>
<dbReference type="Pfam" id="PF00076">
    <property type="entry name" value="RRM_1"/>
    <property type="match status" value="2"/>
</dbReference>
<feature type="region of interest" description="Disordered" evidence="3">
    <location>
        <begin position="35"/>
        <end position="101"/>
    </location>
</feature>
<protein>
    <submittedName>
        <fullName evidence="5">Heterogeneous nuclear ribonucleoprotein R</fullName>
    </submittedName>
</protein>
<dbReference type="SMART" id="SM00360">
    <property type="entry name" value="RRM"/>
    <property type="match status" value="2"/>
</dbReference>
<dbReference type="Proteomes" id="UP001327560">
    <property type="component" value="Chromosome 8"/>
</dbReference>
<dbReference type="EMBL" id="CP136897">
    <property type="protein sequence ID" value="WOL18132.1"/>
    <property type="molecule type" value="Genomic_DNA"/>
</dbReference>
<feature type="compositionally biased region" description="Acidic residues" evidence="3">
    <location>
        <begin position="77"/>
        <end position="89"/>
    </location>
</feature>
<proteinExistence type="predicted"/>
<dbReference type="GO" id="GO:1990904">
    <property type="term" value="C:ribonucleoprotein complex"/>
    <property type="evidence" value="ECO:0007669"/>
    <property type="project" value="UniProtKB-KW"/>
</dbReference>
<evidence type="ECO:0000313" key="6">
    <source>
        <dbReference type="Proteomes" id="UP001327560"/>
    </source>
</evidence>
<dbReference type="PROSITE" id="PS50102">
    <property type="entry name" value="RRM"/>
    <property type="match status" value="2"/>
</dbReference>
<reference evidence="5 6" key="1">
    <citation type="submission" date="2023-10" db="EMBL/GenBank/DDBJ databases">
        <title>Chromosome-scale genome assembly provides insights into flower coloration mechanisms of Canna indica.</title>
        <authorList>
            <person name="Li C."/>
        </authorList>
    </citation>
    <scope>NUCLEOTIDE SEQUENCE [LARGE SCALE GENOMIC DNA]</scope>
    <source>
        <tissue evidence="5">Flower</tissue>
    </source>
</reference>
<feature type="domain" description="RRM" evidence="4">
    <location>
        <begin position="200"/>
        <end position="282"/>
    </location>
</feature>
<organism evidence="5 6">
    <name type="scientific">Canna indica</name>
    <name type="common">Indian-shot</name>
    <dbReference type="NCBI Taxonomy" id="4628"/>
    <lineage>
        <taxon>Eukaryota</taxon>
        <taxon>Viridiplantae</taxon>
        <taxon>Streptophyta</taxon>
        <taxon>Embryophyta</taxon>
        <taxon>Tracheophyta</taxon>
        <taxon>Spermatophyta</taxon>
        <taxon>Magnoliopsida</taxon>
        <taxon>Liliopsida</taxon>
        <taxon>Zingiberales</taxon>
        <taxon>Cannaceae</taxon>
        <taxon>Canna</taxon>
    </lineage>
</organism>
<evidence type="ECO:0000259" key="4">
    <source>
        <dbReference type="PROSITE" id="PS50102"/>
    </source>
</evidence>
<evidence type="ECO:0000256" key="1">
    <source>
        <dbReference type="ARBA" id="ARBA00022884"/>
    </source>
</evidence>
<dbReference type="GO" id="GO:0003723">
    <property type="term" value="F:RNA binding"/>
    <property type="evidence" value="ECO:0007669"/>
    <property type="project" value="UniProtKB-UniRule"/>
</dbReference>
<dbReference type="AlphaFoldDB" id="A0AAQ3KZY1"/>
<evidence type="ECO:0000256" key="3">
    <source>
        <dbReference type="SAM" id="MobiDB-lite"/>
    </source>
</evidence>
<keyword evidence="6" id="KW-1185">Reference proteome</keyword>
<dbReference type="PANTHER" id="PTHR21245">
    <property type="entry name" value="HETEROGENEOUS NUCLEAR RIBONUCLEOPROTEIN"/>
    <property type="match status" value="1"/>
</dbReference>
<dbReference type="InterPro" id="IPR012677">
    <property type="entry name" value="Nucleotide-bd_a/b_plait_sf"/>
</dbReference>
<keyword evidence="5" id="KW-0687">Ribonucleoprotein</keyword>
<dbReference type="InterPro" id="IPR035979">
    <property type="entry name" value="RBD_domain_sf"/>
</dbReference>
<accession>A0AAQ3KZY1</accession>
<sequence>MEDRLQPEEQIDYDGVKDLLEYFLNDEEPVVKENGHVKCREEFGKEDEERSYGGGDDREEEVDSDGRRGDVSIVEGFNDDGSEGEDEGGEEVKEPFDVKDDDDDEIRKRAELLALPPHGSEIFIGGLPRDASEEDLRELANHFGDIFEVTVIKDKDTKESKGCAFVMFTSSDAAQKAIEGIHEKIFEGRTLRCNFSQAKHRLFVGNVPRSLMEEEVWRILQETGPGVQHIEMFKDPHNQTRNRGFLFVEFYNHACAEYTRQKMIDPNFKIDETNPVVNWANSSTADQVKAIYVKNLPDNVSSGRLKKLFEQNGEVTMVVFPPAKFGQGKQDLVSFISQRGTVH</sequence>
<gene>
    <name evidence="5" type="ORF">Cni_G26925</name>
</gene>
<feature type="compositionally biased region" description="Basic and acidic residues" evidence="3">
    <location>
        <begin position="35"/>
        <end position="51"/>
    </location>
</feature>
<dbReference type="InterPro" id="IPR000504">
    <property type="entry name" value="RRM_dom"/>
</dbReference>
<evidence type="ECO:0000256" key="2">
    <source>
        <dbReference type="PROSITE-ProRule" id="PRU00176"/>
    </source>
</evidence>
<feature type="domain" description="RRM" evidence="4">
    <location>
        <begin position="120"/>
        <end position="198"/>
    </location>
</feature>
<evidence type="ECO:0000313" key="5">
    <source>
        <dbReference type="EMBL" id="WOL18132.1"/>
    </source>
</evidence>
<dbReference type="Gene3D" id="3.30.70.330">
    <property type="match status" value="3"/>
</dbReference>